<dbReference type="EMBL" id="BMGG01000006">
    <property type="protein sequence ID" value="GGC74801.1"/>
    <property type="molecule type" value="Genomic_DNA"/>
</dbReference>
<reference evidence="10" key="1">
    <citation type="journal article" date="2014" name="Int. J. Syst. Evol. Microbiol.">
        <title>Complete genome sequence of Corynebacterium casei LMG S-19264T (=DSM 44701T), isolated from a smear-ripened cheese.</title>
        <authorList>
            <consortium name="US DOE Joint Genome Institute (JGI-PGF)"/>
            <person name="Walter F."/>
            <person name="Albersmeier A."/>
            <person name="Kalinowski J."/>
            <person name="Ruckert C."/>
        </authorList>
    </citation>
    <scope>NUCLEOTIDE SEQUENCE</scope>
    <source>
        <strain evidence="10">CGMCC 1.12919</strain>
    </source>
</reference>
<evidence type="ECO:0000256" key="9">
    <source>
        <dbReference type="SAM" id="Phobius"/>
    </source>
</evidence>
<comment type="similarity">
    <text evidence="8">Belongs to the binding-protein-dependent transport system permease family. LivHM subfamily.</text>
</comment>
<dbReference type="InterPro" id="IPR001851">
    <property type="entry name" value="ABC_transp_permease"/>
</dbReference>
<evidence type="ECO:0000256" key="5">
    <source>
        <dbReference type="ARBA" id="ARBA00022970"/>
    </source>
</evidence>
<feature type="transmembrane region" description="Helical" evidence="9">
    <location>
        <begin position="190"/>
        <end position="211"/>
    </location>
</feature>
<comment type="subcellular location">
    <subcellularLocation>
        <location evidence="1">Cell membrane</location>
        <topology evidence="1">Multi-pass membrane protein</topology>
    </subcellularLocation>
</comment>
<feature type="transmembrane region" description="Helical" evidence="9">
    <location>
        <begin position="140"/>
        <end position="159"/>
    </location>
</feature>
<dbReference type="GO" id="GO:0022857">
    <property type="term" value="F:transmembrane transporter activity"/>
    <property type="evidence" value="ECO:0007669"/>
    <property type="project" value="InterPro"/>
</dbReference>
<keyword evidence="3" id="KW-1003">Cell membrane</keyword>
<dbReference type="Proteomes" id="UP000637002">
    <property type="component" value="Unassembled WGS sequence"/>
</dbReference>
<keyword evidence="11" id="KW-1185">Reference proteome</keyword>
<keyword evidence="4 9" id="KW-0812">Transmembrane</keyword>
<protein>
    <submittedName>
        <fullName evidence="10">Branched-chain amino acid ABC transporter permease</fullName>
    </submittedName>
</protein>
<dbReference type="Pfam" id="PF02653">
    <property type="entry name" value="BPD_transp_2"/>
    <property type="match status" value="1"/>
</dbReference>
<evidence type="ECO:0000256" key="3">
    <source>
        <dbReference type="ARBA" id="ARBA00022475"/>
    </source>
</evidence>
<evidence type="ECO:0000256" key="8">
    <source>
        <dbReference type="ARBA" id="ARBA00037998"/>
    </source>
</evidence>
<feature type="transmembrane region" description="Helical" evidence="9">
    <location>
        <begin position="7"/>
        <end position="29"/>
    </location>
</feature>
<accession>A0A916UK92</accession>
<feature type="transmembrane region" description="Helical" evidence="9">
    <location>
        <begin position="49"/>
        <end position="79"/>
    </location>
</feature>
<dbReference type="InterPro" id="IPR052157">
    <property type="entry name" value="BCAA_transport_permease"/>
</dbReference>
<evidence type="ECO:0000313" key="11">
    <source>
        <dbReference type="Proteomes" id="UP000637002"/>
    </source>
</evidence>
<proteinExistence type="inferred from homology"/>
<dbReference type="PANTHER" id="PTHR11795:SF451">
    <property type="entry name" value="ABC TRANSPORTER PERMEASE PROTEIN"/>
    <property type="match status" value="1"/>
</dbReference>
<dbReference type="PANTHER" id="PTHR11795">
    <property type="entry name" value="BRANCHED-CHAIN AMINO ACID TRANSPORT SYSTEM PERMEASE PROTEIN LIVH"/>
    <property type="match status" value="1"/>
</dbReference>
<keyword evidence="5" id="KW-0029">Amino-acid transport</keyword>
<dbReference type="GO" id="GO:0005886">
    <property type="term" value="C:plasma membrane"/>
    <property type="evidence" value="ECO:0007669"/>
    <property type="project" value="UniProtKB-SubCell"/>
</dbReference>
<name>A0A916UK92_9HYPH</name>
<evidence type="ECO:0000256" key="6">
    <source>
        <dbReference type="ARBA" id="ARBA00022989"/>
    </source>
</evidence>
<dbReference type="CDD" id="cd06582">
    <property type="entry name" value="TM_PBP1_LivH_like"/>
    <property type="match status" value="1"/>
</dbReference>
<keyword evidence="2" id="KW-0813">Transport</keyword>
<feature type="transmembrane region" description="Helical" evidence="9">
    <location>
        <begin position="91"/>
        <end position="114"/>
    </location>
</feature>
<dbReference type="AlphaFoldDB" id="A0A916UK92"/>
<evidence type="ECO:0000256" key="1">
    <source>
        <dbReference type="ARBA" id="ARBA00004651"/>
    </source>
</evidence>
<dbReference type="RefSeq" id="WP_188610612.1">
    <property type="nucleotide sequence ID" value="NZ_BMGG01000006.1"/>
</dbReference>
<dbReference type="GO" id="GO:0006865">
    <property type="term" value="P:amino acid transport"/>
    <property type="evidence" value="ECO:0007669"/>
    <property type="project" value="UniProtKB-KW"/>
</dbReference>
<evidence type="ECO:0000256" key="2">
    <source>
        <dbReference type="ARBA" id="ARBA00022448"/>
    </source>
</evidence>
<evidence type="ECO:0000256" key="4">
    <source>
        <dbReference type="ARBA" id="ARBA00022692"/>
    </source>
</evidence>
<evidence type="ECO:0000313" key="10">
    <source>
        <dbReference type="EMBL" id="GGC74801.1"/>
    </source>
</evidence>
<evidence type="ECO:0000256" key="7">
    <source>
        <dbReference type="ARBA" id="ARBA00023136"/>
    </source>
</evidence>
<organism evidence="10 11">
    <name type="scientific">Chelatococcus reniformis</name>
    <dbReference type="NCBI Taxonomy" id="1494448"/>
    <lineage>
        <taxon>Bacteria</taxon>
        <taxon>Pseudomonadati</taxon>
        <taxon>Pseudomonadota</taxon>
        <taxon>Alphaproteobacteria</taxon>
        <taxon>Hyphomicrobiales</taxon>
        <taxon>Chelatococcaceae</taxon>
        <taxon>Chelatococcus</taxon>
    </lineage>
</organism>
<gene>
    <name evidence="10" type="ORF">GCM10010994_36600</name>
</gene>
<sequence length="290" mass="30019">MSFLIDLTVSGLAIGALYGLIAMGFAVIYKATGLVNFAQGEMTMIVAYLAWTIATTLTGNVFVVVAGAVIGAAVLGLAIERIVMRPMLGEPLFAGVMVTVALAVILRSSITFIWDAYPHALDLGVGRDVLRAGGLSLRGAQVAAIVTLLGLLAGFYVFFRFSKFGIAMRAVAADDRAALLMGVSAARIHALAWAASSVIAGIGGVLFAMVYDLSPAMFALGLKGFPATILGGLDSVLGSGVAGLIIGVTENLAGGYLTPGMKDIAGFLMIIVVLMVRPFGLFGEREIVRV</sequence>
<comment type="caution">
    <text evidence="10">The sequence shown here is derived from an EMBL/GenBank/DDBJ whole genome shotgun (WGS) entry which is preliminary data.</text>
</comment>
<feature type="transmembrane region" description="Helical" evidence="9">
    <location>
        <begin position="264"/>
        <end position="282"/>
    </location>
</feature>
<reference evidence="10" key="2">
    <citation type="submission" date="2020-09" db="EMBL/GenBank/DDBJ databases">
        <authorList>
            <person name="Sun Q."/>
            <person name="Zhou Y."/>
        </authorList>
    </citation>
    <scope>NUCLEOTIDE SEQUENCE</scope>
    <source>
        <strain evidence="10">CGMCC 1.12919</strain>
    </source>
</reference>
<keyword evidence="6 9" id="KW-1133">Transmembrane helix</keyword>
<keyword evidence="7 9" id="KW-0472">Membrane</keyword>